<dbReference type="GO" id="GO:0005886">
    <property type="term" value="C:plasma membrane"/>
    <property type="evidence" value="ECO:0007669"/>
    <property type="project" value="TreeGrafter"/>
</dbReference>
<dbReference type="GO" id="GO:0008658">
    <property type="term" value="F:penicillin binding"/>
    <property type="evidence" value="ECO:0007669"/>
    <property type="project" value="InterPro"/>
</dbReference>
<dbReference type="Gene3D" id="3.90.1310.10">
    <property type="entry name" value="Penicillin-binding protein 2a (Domain 2)"/>
    <property type="match status" value="1"/>
</dbReference>
<sequence length="263" mass="30853">QNHNFMRSFSETFQNKANLISRRMFILSTIKVGVFVSIISRLFYLQISENIKYRSLSDKNRFREWKMVPQRGIIEDFFGKKIADNTQTFQLHMTPEDVPNLEELFFKLSKIIDFNETKRKRLIKRLKKRKPWQPIIVSDNLSWPEFSKLNLFLHEMQGVKPVVALARKYSEDGSSSHIVGYVSEVSVKDLESTEWLREINVPGLKIGKNGLEKFLNKRIVGQPGIQRFEVNAYGKRIKELKLFEGNAGENFRTTIDQEVQKFT</sequence>
<dbReference type="SUPFAM" id="SSF56519">
    <property type="entry name" value="Penicillin binding protein dimerisation domain"/>
    <property type="match status" value="1"/>
</dbReference>
<comment type="catalytic activity">
    <reaction evidence="1">
        <text>a beta-lactam + H2O = a substituted beta-amino acid</text>
        <dbReference type="Rhea" id="RHEA:20401"/>
        <dbReference type="ChEBI" id="CHEBI:15377"/>
        <dbReference type="ChEBI" id="CHEBI:35627"/>
        <dbReference type="ChEBI" id="CHEBI:140347"/>
        <dbReference type="EC" id="3.5.2.6"/>
    </reaction>
</comment>
<dbReference type="PANTHER" id="PTHR30627:SF6">
    <property type="entry name" value="BETA-LACTAMASE YBXI-RELATED"/>
    <property type="match status" value="1"/>
</dbReference>
<evidence type="ECO:0000256" key="6">
    <source>
        <dbReference type="SAM" id="Phobius"/>
    </source>
</evidence>
<dbReference type="InterPro" id="IPR005311">
    <property type="entry name" value="PBP_dimer"/>
</dbReference>
<proteinExistence type="predicted"/>
<keyword evidence="6" id="KW-0812">Transmembrane</keyword>
<evidence type="ECO:0000256" key="4">
    <source>
        <dbReference type="ARBA" id="ARBA00022801"/>
    </source>
</evidence>
<name>A0A382YLI8_9ZZZZ</name>
<evidence type="ECO:0000256" key="1">
    <source>
        <dbReference type="ARBA" id="ARBA00001526"/>
    </source>
</evidence>
<feature type="domain" description="Penicillin-binding protein dimerisation" evidence="7">
    <location>
        <begin position="68"/>
        <end position="240"/>
    </location>
</feature>
<dbReference type="GO" id="GO:0008800">
    <property type="term" value="F:beta-lactamase activity"/>
    <property type="evidence" value="ECO:0007669"/>
    <property type="project" value="UniProtKB-EC"/>
</dbReference>
<organism evidence="8">
    <name type="scientific">marine metagenome</name>
    <dbReference type="NCBI Taxonomy" id="408172"/>
    <lineage>
        <taxon>unclassified sequences</taxon>
        <taxon>metagenomes</taxon>
        <taxon>ecological metagenomes</taxon>
    </lineage>
</organism>
<feature type="non-terminal residue" evidence="8">
    <location>
        <position position="263"/>
    </location>
</feature>
<evidence type="ECO:0000313" key="8">
    <source>
        <dbReference type="EMBL" id="SVD84113.1"/>
    </source>
</evidence>
<gene>
    <name evidence="8" type="ORF">METZ01_LOCUS436967</name>
</gene>
<dbReference type="InterPro" id="IPR036138">
    <property type="entry name" value="PBP_dimer_sf"/>
</dbReference>
<keyword evidence="6" id="KW-1133">Transmembrane helix</keyword>
<dbReference type="EC" id="3.5.2.6" evidence="2"/>
<protein>
    <recommendedName>
        <fullName evidence="2">beta-lactamase</fullName>
        <ecNumber evidence="2">3.5.2.6</ecNumber>
    </recommendedName>
</protein>
<dbReference type="Pfam" id="PF03717">
    <property type="entry name" value="PBP_dimer"/>
    <property type="match status" value="1"/>
</dbReference>
<reference evidence="8" key="1">
    <citation type="submission" date="2018-05" db="EMBL/GenBank/DDBJ databases">
        <authorList>
            <person name="Lanie J.A."/>
            <person name="Ng W.-L."/>
            <person name="Kazmierczak K.M."/>
            <person name="Andrzejewski T.M."/>
            <person name="Davidsen T.M."/>
            <person name="Wayne K.J."/>
            <person name="Tettelin H."/>
            <person name="Glass J.I."/>
            <person name="Rusch D."/>
            <person name="Podicherti R."/>
            <person name="Tsui H.-C.T."/>
            <person name="Winkler M.E."/>
        </authorList>
    </citation>
    <scope>NUCLEOTIDE SEQUENCE</scope>
</reference>
<evidence type="ECO:0000256" key="3">
    <source>
        <dbReference type="ARBA" id="ARBA00022729"/>
    </source>
</evidence>
<accession>A0A382YLI8</accession>
<feature type="transmembrane region" description="Helical" evidence="6">
    <location>
        <begin position="24"/>
        <end position="44"/>
    </location>
</feature>
<evidence type="ECO:0000256" key="2">
    <source>
        <dbReference type="ARBA" id="ARBA00012865"/>
    </source>
</evidence>
<dbReference type="EMBL" id="UINC01176809">
    <property type="protein sequence ID" value="SVD84113.1"/>
    <property type="molecule type" value="Genomic_DNA"/>
</dbReference>
<dbReference type="AlphaFoldDB" id="A0A382YLI8"/>
<evidence type="ECO:0000259" key="7">
    <source>
        <dbReference type="Pfam" id="PF03717"/>
    </source>
</evidence>
<keyword evidence="3" id="KW-0732">Signal</keyword>
<keyword evidence="4" id="KW-0378">Hydrolase</keyword>
<feature type="non-terminal residue" evidence="8">
    <location>
        <position position="1"/>
    </location>
</feature>
<dbReference type="Gene3D" id="3.30.1390.30">
    <property type="entry name" value="Penicillin-binding protein 2a, domain 3"/>
    <property type="match status" value="1"/>
</dbReference>
<dbReference type="InterPro" id="IPR050515">
    <property type="entry name" value="Beta-lactam/transpept"/>
</dbReference>
<keyword evidence="6" id="KW-0472">Membrane</keyword>
<dbReference type="GO" id="GO:0046677">
    <property type="term" value="P:response to antibiotic"/>
    <property type="evidence" value="ECO:0007669"/>
    <property type="project" value="UniProtKB-KW"/>
</dbReference>
<evidence type="ECO:0000256" key="5">
    <source>
        <dbReference type="ARBA" id="ARBA00023251"/>
    </source>
</evidence>
<dbReference type="PANTHER" id="PTHR30627">
    <property type="entry name" value="PEPTIDOGLYCAN D,D-TRANSPEPTIDASE"/>
    <property type="match status" value="1"/>
</dbReference>
<keyword evidence="5" id="KW-0046">Antibiotic resistance</keyword>
<dbReference type="GO" id="GO:0071555">
    <property type="term" value="P:cell wall organization"/>
    <property type="evidence" value="ECO:0007669"/>
    <property type="project" value="TreeGrafter"/>
</dbReference>